<name>I4EZL8_MODI5</name>
<sequence length="603" mass="63969">MFEHLAALTPERDSDLESRLRAVLDAARVELAVHFIAHGSAPAPAAEPDAVAEPEAEVGSGPEVGQLPGAPRLQRLLEEGGGHLDRAVAAHREAARAAAEQAEALAAFARCRPSSLDRPDSEIGAAAARTRAARPSALTEVSEWAVDEVAVALRLTADAASALLVESVLLVDRLPETLAALHEGRISWRHAQVMTDLVSRLSDELRPIAEARLLSRVGGKTHSQLRVAARRLVMRLDAEALAERVREAVRGRRVVVHPGDDGMATLSAVLPLPVARAVLDALRQYAEAVGGDGDGDERTVAQRMVDCLVDLVLRPGEHGMSPVQARITLVAAVETLLGSDEPGEVDGDLVPAEMVRQLAEALGLLPRTEAGDQPAGDQPVGAPLPGEQLAGEPPVDEPVAGERVPGGSSRAAEGTVQALARLLRSRSLRGSALTSRPLVGLVDELSGQLVALTDAIGLRRGQGLGPPPESPGYRPERRLDEFVRLRDRRCRFPGCRARPIRCDLDHEVPWPWGPTSHDNLCCLCRHHHRLSHQAPGWRLRGLAGGGLEWTTPGGIVATTHPPRFGADDDLPRVHDGAPPPARAPAPAGAASPADGREDDPPPF</sequence>
<organism evidence="3 4">
    <name type="scientific">Modestobacter italicus (strain DSM 44449 / CECT 9708 / BC 501)</name>
    <dbReference type="NCBI Taxonomy" id="2732864"/>
    <lineage>
        <taxon>Bacteria</taxon>
        <taxon>Bacillati</taxon>
        <taxon>Actinomycetota</taxon>
        <taxon>Actinomycetes</taxon>
        <taxon>Geodermatophilales</taxon>
        <taxon>Geodermatophilaceae</taxon>
        <taxon>Modestobacter</taxon>
    </lineage>
</organism>
<proteinExistence type="predicted"/>
<dbReference type="AlphaFoldDB" id="I4EZL8"/>
<dbReference type="CDD" id="cd00085">
    <property type="entry name" value="HNHc"/>
    <property type="match status" value="1"/>
</dbReference>
<feature type="region of interest" description="Disordered" evidence="1">
    <location>
        <begin position="368"/>
        <end position="412"/>
    </location>
</feature>
<gene>
    <name evidence="3" type="ordered locus">MODMU_3419</name>
</gene>
<feature type="region of interest" description="Disordered" evidence="1">
    <location>
        <begin position="42"/>
        <end position="68"/>
    </location>
</feature>
<feature type="domain" description="HNH nuclease" evidence="2">
    <location>
        <begin position="478"/>
        <end position="529"/>
    </location>
</feature>
<feature type="compositionally biased region" description="Basic and acidic residues" evidence="1">
    <location>
        <begin position="565"/>
        <end position="575"/>
    </location>
</feature>
<dbReference type="SMART" id="SM00507">
    <property type="entry name" value="HNHc"/>
    <property type="match status" value="1"/>
</dbReference>
<dbReference type="Pfam" id="PF02720">
    <property type="entry name" value="DUF222"/>
    <property type="match status" value="1"/>
</dbReference>
<dbReference type="Proteomes" id="UP000006461">
    <property type="component" value="Chromosome"/>
</dbReference>
<dbReference type="eggNOG" id="COG1403">
    <property type="taxonomic scope" value="Bacteria"/>
</dbReference>
<evidence type="ECO:0000313" key="3">
    <source>
        <dbReference type="EMBL" id="CCH88831.1"/>
    </source>
</evidence>
<dbReference type="EMBL" id="FO203431">
    <property type="protein sequence ID" value="CCH88831.1"/>
    <property type="molecule type" value="Genomic_DNA"/>
</dbReference>
<keyword evidence="4" id="KW-1185">Reference proteome</keyword>
<dbReference type="GO" id="GO:0004519">
    <property type="term" value="F:endonuclease activity"/>
    <property type="evidence" value="ECO:0007669"/>
    <property type="project" value="UniProtKB-KW"/>
</dbReference>
<accession>I4EZL8</accession>
<evidence type="ECO:0000256" key="1">
    <source>
        <dbReference type="SAM" id="MobiDB-lite"/>
    </source>
</evidence>
<dbReference type="InterPro" id="IPR003615">
    <property type="entry name" value="HNH_nuc"/>
</dbReference>
<dbReference type="STRING" id="477641.MODMU_3419"/>
<dbReference type="OMA" id="ARRCDID"/>
<feature type="region of interest" description="Disordered" evidence="1">
    <location>
        <begin position="559"/>
        <end position="603"/>
    </location>
</feature>
<dbReference type="KEGG" id="mmar:MODMU_3419"/>
<feature type="compositionally biased region" description="Basic and acidic residues" evidence="1">
    <location>
        <begin position="594"/>
        <end position="603"/>
    </location>
</feature>
<reference evidence="3 4" key="1">
    <citation type="journal article" date="2012" name="J. Bacteriol.">
        <title>Genome Sequence of Radiation-Resistant Modestobacter marinus Strain BC501, a Representative Actinobacterium That Thrives on Calcareous Stone Surfaces.</title>
        <authorList>
            <person name="Normand P."/>
            <person name="Gury J."/>
            <person name="Pujic P."/>
            <person name="Chouaia B."/>
            <person name="Crotti E."/>
            <person name="Brusetti L."/>
            <person name="Daffonchio D."/>
            <person name="Vacherie B."/>
            <person name="Barbe V."/>
            <person name="Medigue C."/>
            <person name="Calteau A."/>
            <person name="Ghodhbane-Gtari F."/>
            <person name="Essoussi I."/>
            <person name="Nouioui I."/>
            <person name="Abbassi-Ghozzi I."/>
            <person name="Gtari M."/>
        </authorList>
    </citation>
    <scope>NUCLEOTIDE SEQUENCE [LARGE SCALE GENOMIC DNA]</scope>
    <source>
        <strain evidence="4">BC 501</strain>
    </source>
</reference>
<dbReference type="InterPro" id="IPR003870">
    <property type="entry name" value="DUF222"/>
</dbReference>
<keyword evidence="3" id="KW-0378">Hydrolase</keyword>
<keyword evidence="3" id="KW-0255">Endonuclease</keyword>
<keyword evidence="3" id="KW-0540">Nuclease</keyword>
<feature type="compositionally biased region" description="Low complexity" evidence="1">
    <location>
        <begin position="584"/>
        <end position="593"/>
    </location>
</feature>
<evidence type="ECO:0000259" key="2">
    <source>
        <dbReference type="SMART" id="SM00507"/>
    </source>
</evidence>
<protein>
    <submittedName>
        <fullName evidence="3">HNH endonuclease</fullName>
    </submittedName>
</protein>
<dbReference type="HOGENOM" id="CLU_399386_0_0_11"/>
<evidence type="ECO:0000313" key="4">
    <source>
        <dbReference type="Proteomes" id="UP000006461"/>
    </source>
</evidence>